<sequence length="291" mass="33848">MAFASSNEINAIAVENRKFHKQTMVDWMNRTAADPIFKFLAAEMDKKKGSILANLAASAKKQYIPTAVIFSLNECVFDKKPGSREDCRHDPVIQVGPLTRKRTVLEFVTEVRSWSHETPASIIPDEFWEFGGKAPDDQNDFYQTLKESDSLRLLENHLGDNFSCHVDRKQIYRFSQYTQYQVEVSVQFHLTKRPDWRKEQIAAAVKRYEVRQKAIAEDRRMDRWQILWDEDEKLAEQLESIPYPFTGLNAFKVVEITARRKAIYAEMYPEDGPEYDQDDLNKAAVANRHGF</sequence>
<protein>
    <submittedName>
        <fullName evidence="1">Uncharacterized protein</fullName>
    </submittedName>
</protein>
<dbReference type="EMBL" id="MN739164">
    <property type="protein sequence ID" value="QHS91799.1"/>
    <property type="molecule type" value="Genomic_DNA"/>
</dbReference>
<dbReference type="AlphaFoldDB" id="A0A6C0BJR3"/>
<organism evidence="1">
    <name type="scientific">viral metagenome</name>
    <dbReference type="NCBI Taxonomy" id="1070528"/>
    <lineage>
        <taxon>unclassified sequences</taxon>
        <taxon>metagenomes</taxon>
        <taxon>organismal metagenomes</taxon>
    </lineage>
</organism>
<proteinExistence type="predicted"/>
<name>A0A6C0BJR3_9ZZZZ</name>
<accession>A0A6C0BJR3</accession>
<evidence type="ECO:0000313" key="1">
    <source>
        <dbReference type="EMBL" id="QHS91799.1"/>
    </source>
</evidence>
<reference evidence="1" key="1">
    <citation type="journal article" date="2020" name="Nature">
        <title>Giant virus diversity and host interactions through global metagenomics.</title>
        <authorList>
            <person name="Schulz F."/>
            <person name="Roux S."/>
            <person name="Paez-Espino D."/>
            <person name="Jungbluth S."/>
            <person name="Walsh D.A."/>
            <person name="Denef V.J."/>
            <person name="McMahon K.D."/>
            <person name="Konstantinidis K.T."/>
            <person name="Eloe-Fadrosh E.A."/>
            <person name="Kyrpides N.C."/>
            <person name="Woyke T."/>
        </authorList>
    </citation>
    <scope>NUCLEOTIDE SEQUENCE</scope>
    <source>
        <strain evidence="1">GVMAG-M-3300013006-15</strain>
    </source>
</reference>